<evidence type="ECO:0000313" key="2">
    <source>
        <dbReference type="Proteomes" id="UP001055072"/>
    </source>
</evidence>
<reference evidence="1" key="1">
    <citation type="journal article" date="2021" name="Environ. Microbiol.">
        <title>Gene family expansions and transcriptome signatures uncover fungal adaptations to wood decay.</title>
        <authorList>
            <person name="Hage H."/>
            <person name="Miyauchi S."/>
            <person name="Viragh M."/>
            <person name="Drula E."/>
            <person name="Min B."/>
            <person name="Chaduli D."/>
            <person name="Navarro D."/>
            <person name="Favel A."/>
            <person name="Norest M."/>
            <person name="Lesage-Meessen L."/>
            <person name="Balint B."/>
            <person name="Merenyi Z."/>
            <person name="de Eugenio L."/>
            <person name="Morin E."/>
            <person name="Martinez A.T."/>
            <person name="Baldrian P."/>
            <person name="Stursova M."/>
            <person name="Martinez M.J."/>
            <person name="Novotny C."/>
            <person name="Magnuson J.K."/>
            <person name="Spatafora J.W."/>
            <person name="Maurice S."/>
            <person name="Pangilinan J."/>
            <person name="Andreopoulos W."/>
            <person name="LaButti K."/>
            <person name="Hundley H."/>
            <person name="Na H."/>
            <person name="Kuo A."/>
            <person name="Barry K."/>
            <person name="Lipzen A."/>
            <person name="Henrissat B."/>
            <person name="Riley R."/>
            <person name="Ahrendt S."/>
            <person name="Nagy L.G."/>
            <person name="Grigoriev I.V."/>
            <person name="Martin F."/>
            <person name="Rosso M.N."/>
        </authorList>
    </citation>
    <scope>NUCLEOTIDE SEQUENCE</scope>
    <source>
        <strain evidence="1">CBS 384.51</strain>
    </source>
</reference>
<name>A0ACB8UK70_9APHY</name>
<organism evidence="1 2">
    <name type="scientific">Irpex rosettiformis</name>
    <dbReference type="NCBI Taxonomy" id="378272"/>
    <lineage>
        <taxon>Eukaryota</taxon>
        <taxon>Fungi</taxon>
        <taxon>Dikarya</taxon>
        <taxon>Basidiomycota</taxon>
        <taxon>Agaricomycotina</taxon>
        <taxon>Agaricomycetes</taxon>
        <taxon>Polyporales</taxon>
        <taxon>Irpicaceae</taxon>
        <taxon>Irpex</taxon>
    </lineage>
</organism>
<dbReference type="EMBL" id="MU274900">
    <property type="protein sequence ID" value="KAI0094517.1"/>
    <property type="molecule type" value="Genomic_DNA"/>
</dbReference>
<evidence type="ECO:0000313" key="1">
    <source>
        <dbReference type="EMBL" id="KAI0094517.1"/>
    </source>
</evidence>
<gene>
    <name evidence="1" type="ORF">BDY19DRAFT_988352</name>
</gene>
<dbReference type="Proteomes" id="UP001055072">
    <property type="component" value="Unassembled WGS sequence"/>
</dbReference>
<comment type="caution">
    <text evidence="1">The sequence shown here is derived from an EMBL/GenBank/DDBJ whole genome shotgun (WGS) entry which is preliminary data.</text>
</comment>
<sequence length="321" mass="33624">MPSPFLTLTILTLALTSDARSTPSRMLYKLPNYARDAAPPSERCAYLVGKIISVAFAPGAALTPIGEINTCLCQSGISNFESINTVAIAAVTAIGTAATTDILNSLISTNGQTCTYPENAIPRCVPSNPCSFTCGNGFIPTVSISPVGLQRRIPQPNSCICPAGKIICNGLCVESATGVNACPSSTPIVTLTPERKRELEERKVRGKCDKSGKGWKACGVWGSGSQKNGEEAWECVDTKRDVESCGGCIVPFGHNLATGVDCTAIPGVMDVSCAAGSCKISACQSGYRLSENKDYCVPEDAGFLEGLAQAVTHGLEYIPLK</sequence>
<proteinExistence type="predicted"/>
<keyword evidence="2" id="KW-1185">Reference proteome</keyword>
<accession>A0ACB8UK70</accession>
<protein>
    <submittedName>
        <fullName evidence="1">Uncharacterized protein</fullName>
    </submittedName>
</protein>